<evidence type="ECO:0000313" key="3">
    <source>
        <dbReference type="Proteomes" id="UP000594621"/>
    </source>
</evidence>
<feature type="transmembrane region" description="Helical" evidence="1">
    <location>
        <begin position="527"/>
        <end position="549"/>
    </location>
</feature>
<keyword evidence="1" id="KW-0472">Membrane</keyword>
<evidence type="ECO:0000313" key="2">
    <source>
        <dbReference type="EMBL" id="QPF93314.1"/>
    </source>
</evidence>
<dbReference type="RefSeq" id="WP_195802827.1">
    <property type="nucleotide sequence ID" value="NZ_CP061379.1"/>
</dbReference>
<keyword evidence="2" id="KW-0378">Hydrolase</keyword>
<feature type="transmembrane region" description="Helical" evidence="1">
    <location>
        <begin position="555"/>
        <end position="573"/>
    </location>
</feature>
<proteinExistence type="predicted"/>
<keyword evidence="3" id="KW-1185">Reference proteome</keyword>
<keyword evidence="1" id="KW-0812">Transmembrane</keyword>
<dbReference type="KEGG" id="bcou:IC761_08615"/>
<sequence>MTDKIVLSSDGGFYRVAAPELLVVLLHRYNATPVTMQQIAEVVRDEYPQSDIFAPCLPVTVSSFSSPDELARSIAGDISSLPSIGAYSGIIFIGHSLGAVLARKVWALAHGATPEATVDPERRPLPWAGKVERILLLAAVSRGWTVSSALKPLDRLLWTIGTAWGNFCRHVLGKEPLIFGFRRGAPFLTTTRLQCLAIKEAGVRLPITVQLIGTDDDFIAPTDNLDLATGENFYYMEVTGASHAAIADLPTDGDDHSARSRFRLALTANETKLKESSASADDVFDGYDAIDDFDETLLPTIRDEVKRVVFVIHGIRDRGFWTRRIARKVKSVAGRGVCRSVTSTYGFFPMGPFLLPWVRRSKVEWLLDQYVTARSLYPDASFSYIGHSNGTYLLAKALEICPAIRFEDGAIFCGSMVRRDFEWSKYIPRQIGRMLNYVATNDWVVAIFPYGLERMRLQDVGGAGHLGFLDPDSANIRFASGEHSAALAPDKWEEMAQFILNGKDPEHRVHGVSPNPANLARGEWSRLIWGLLVVGVLGIGAAMLALLWWRAGWRGPVITLGFCLYVYIVKVVLTRA</sequence>
<keyword evidence="1" id="KW-1133">Transmembrane helix</keyword>
<dbReference type="Gene3D" id="3.40.50.1820">
    <property type="entry name" value="alpha/beta hydrolase"/>
    <property type="match status" value="1"/>
</dbReference>
<dbReference type="InterPro" id="IPR029058">
    <property type="entry name" value="AB_hydrolase_fold"/>
</dbReference>
<gene>
    <name evidence="2" type="ORF">IC761_08615</name>
</gene>
<dbReference type="Proteomes" id="UP000594621">
    <property type="component" value="Chromosome"/>
</dbReference>
<accession>A0A7S9H155</accession>
<protein>
    <submittedName>
        <fullName evidence="2">Alpha/beta hydrolase</fullName>
    </submittedName>
</protein>
<dbReference type="GO" id="GO:0016787">
    <property type="term" value="F:hydrolase activity"/>
    <property type="evidence" value="ECO:0007669"/>
    <property type="project" value="UniProtKB-KW"/>
</dbReference>
<organism evidence="2 3">
    <name type="scientific">Bradyrhizobium commune</name>
    <dbReference type="NCBI Taxonomy" id="83627"/>
    <lineage>
        <taxon>Bacteria</taxon>
        <taxon>Pseudomonadati</taxon>
        <taxon>Pseudomonadota</taxon>
        <taxon>Alphaproteobacteria</taxon>
        <taxon>Hyphomicrobiales</taxon>
        <taxon>Nitrobacteraceae</taxon>
        <taxon>Bradyrhizobium</taxon>
    </lineage>
</organism>
<dbReference type="AlphaFoldDB" id="A0A7S9H155"/>
<dbReference type="EMBL" id="CP061379">
    <property type="protein sequence ID" value="QPF93314.1"/>
    <property type="molecule type" value="Genomic_DNA"/>
</dbReference>
<reference evidence="2 3" key="1">
    <citation type="submission" date="2020-09" db="EMBL/GenBank/DDBJ databases">
        <title>Complete genomes of bradyrhizobia occurring on native shrubby legumes in Australia.</title>
        <authorList>
            <person name="Lafay B."/>
        </authorList>
    </citation>
    <scope>NUCLEOTIDE SEQUENCE [LARGE SCALE GENOMIC DNA]</scope>
    <source>
        <strain evidence="2 3">BDV5040</strain>
    </source>
</reference>
<name>A0A7S9H155_9BRAD</name>
<evidence type="ECO:0000256" key="1">
    <source>
        <dbReference type="SAM" id="Phobius"/>
    </source>
</evidence>
<dbReference type="SUPFAM" id="SSF53474">
    <property type="entry name" value="alpha/beta-Hydrolases"/>
    <property type="match status" value="2"/>
</dbReference>